<organism evidence="3 4">
    <name type="scientific">Phenylobacterium kunshanense</name>
    <dbReference type="NCBI Taxonomy" id="1445034"/>
    <lineage>
        <taxon>Bacteria</taxon>
        <taxon>Pseudomonadati</taxon>
        <taxon>Pseudomonadota</taxon>
        <taxon>Alphaproteobacteria</taxon>
        <taxon>Caulobacterales</taxon>
        <taxon>Caulobacteraceae</taxon>
        <taxon>Phenylobacterium</taxon>
    </lineage>
</organism>
<dbReference type="AlphaFoldDB" id="A0A328BM32"/>
<name>A0A328BM32_9CAUL</name>
<evidence type="ECO:0000313" key="3">
    <source>
        <dbReference type="EMBL" id="RAK67735.1"/>
    </source>
</evidence>
<dbReference type="RefSeq" id="WP_111275344.1">
    <property type="nucleotide sequence ID" value="NZ_QFYS01000002.1"/>
</dbReference>
<dbReference type="OrthoDB" id="9758793at2"/>
<evidence type="ECO:0000313" key="4">
    <source>
        <dbReference type="Proteomes" id="UP000249524"/>
    </source>
</evidence>
<dbReference type="GO" id="GO:0008236">
    <property type="term" value="F:serine-type peptidase activity"/>
    <property type="evidence" value="ECO:0007669"/>
    <property type="project" value="InterPro"/>
</dbReference>
<evidence type="ECO:0000256" key="1">
    <source>
        <dbReference type="SAM" id="SignalP"/>
    </source>
</evidence>
<protein>
    <recommendedName>
        <fullName evidence="2">Tail specific protease domain-containing protein</fullName>
    </recommendedName>
</protein>
<feature type="chain" id="PRO_5016408861" description="Tail specific protease domain-containing protein" evidence="1">
    <location>
        <begin position="25"/>
        <end position="359"/>
    </location>
</feature>
<proteinExistence type="predicted"/>
<feature type="domain" description="Tail specific protease" evidence="2">
    <location>
        <begin position="104"/>
        <end position="332"/>
    </location>
</feature>
<comment type="caution">
    <text evidence="3">The sequence shown here is derived from an EMBL/GenBank/DDBJ whole genome shotgun (WGS) entry which is preliminary data.</text>
</comment>
<dbReference type="InterPro" id="IPR029045">
    <property type="entry name" value="ClpP/crotonase-like_dom_sf"/>
</dbReference>
<dbReference type="CDD" id="cd07563">
    <property type="entry name" value="Peptidase_S41_IRBP"/>
    <property type="match status" value="1"/>
</dbReference>
<dbReference type="Gene3D" id="3.30.750.44">
    <property type="match status" value="1"/>
</dbReference>
<dbReference type="SUPFAM" id="SSF52096">
    <property type="entry name" value="ClpP/crotonase"/>
    <property type="match status" value="1"/>
</dbReference>
<feature type="signal peptide" evidence="1">
    <location>
        <begin position="1"/>
        <end position="24"/>
    </location>
</feature>
<keyword evidence="4" id="KW-1185">Reference proteome</keyword>
<sequence length="359" mass="37426">MPLLLPPLVLALAAAATPVAGVPAAPEAAPSAARTALSPTEQREVLERLAGILARRFADADAGRRYAARLREQAARNAYAAITDRAEFGRAVTADLQAVAPDGHLRLTPAGVRSSRAAAADLPASTRASGPPGLEEARMIGDVAYLRFNEFPQGPETGAAARAFLLAHADARAVVLDLRPHRGGGQDTMDAILPLFYAKPATLLRMDTRADAEGDVPISVAPTMVRQSAPEGIVRRDHIVQPDAAEARLRDAAVYVLTSRRTASAAEHLVLGLKRTRRAVIVGETTTGAGRFGGMVDLPHGFSAFVPIGRTYDPDTGLGWEGRGVAPDIAVPADDALAVALERLAQSNAGPASPPAVSP</sequence>
<dbReference type="Pfam" id="PF11918">
    <property type="entry name" value="Peptidase_S41_N"/>
    <property type="match status" value="1"/>
</dbReference>
<dbReference type="InterPro" id="IPR005151">
    <property type="entry name" value="Tail-specific_protease"/>
</dbReference>
<dbReference type="Pfam" id="PF03572">
    <property type="entry name" value="Peptidase_S41"/>
    <property type="match status" value="1"/>
</dbReference>
<dbReference type="SMART" id="SM00245">
    <property type="entry name" value="TSPc"/>
    <property type="match status" value="1"/>
</dbReference>
<dbReference type="Proteomes" id="UP000249524">
    <property type="component" value="Unassembled WGS sequence"/>
</dbReference>
<dbReference type="PANTHER" id="PTHR11261">
    <property type="entry name" value="INTERPHOTORECEPTOR RETINOID-BINDING PROTEIN"/>
    <property type="match status" value="1"/>
</dbReference>
<dbReference type="PANTHER" id="PTHR11261:SF3">
    <property type="entry name" value="RETINOL-BINDING PROTEIN 3"/>
    <property type="match status" value="1"/>
</dbReference>
<accession>A0A328BM32</accession>
<reference evidence="3 4" key="1">
    <citation type="submission" date="2018-05" db="EMBL/GenBank/DDBJ databases">
        <authorList>
            <person name="Lanie J.A."/>
            <person name="Ng W.-L."/>
            <person name="Kazmierczak K.M."/>
            <person name="Andrzejewski T.M."/>
            <person name="Davidsen T.M."/>
            <person name="Wayne K.J."/>
            <person name="Tettelin H."/>
            <person name="Glass J.I."/>
            <person name="Rusch D."/>
            <person name="Podicherti R."/>
            <person name="Tsui H.-C.T."/>
            <person name="Winkler M.E."/>
        </authorList>
    </citation>
    <scope>NUCLEOTIDE SEQUENCE [LARGE SCALE GENOMIC DNA]</scope>
    <source>
        <strain evidence="3 4">BUT-10</strain>
    </source>
</reference>
<dbReference type="Gene3D" id="3.90.226.10">
    <property type="entry name" value="2-enoyl-CoA Hydratase, Chain A, domain 1"/>
    <property type="match status" value="1"/>
</dbReference>
<gene>
    <name evidence="3" type="ORF">DJ019_07480</name>
</gene>
<dbReference type="EMBL" id="QFYS01000002">
    <property type="protein sequence ID" value="RAK67735.1"/>
    <property type="molecule type" value="Genomic_DNA"/>
</dbReference>
<keyword evidence="1" id="KW-0732">Signal</keyword>
<evidence type="ECO:0000259" key="2">
    <source>
        <dbReference type="SMART" id="SM00245"/>
    </source>
</evidence>
<dbReference type="GO" id="GO:0006508">
    <property type="term" value="P:proteolysis"/>
    <property type="evidence" value="ECO:0007669"/>
    <property type="project" value="InterPro"/>
</dbReference>